<sequence length="879" mass="98138">MTYDHRNTSLPQEETGSAAQNHHGSGNNNANTGRGAMHTGTGNLYYNEHSDRSCLQALWITDPRLDKKRIENTKGGLLRDSYRWIVEHDDFCTWRNNEQGQVLWIKGDPGKGKAMLLCGIIDEISALTRLSDKNATTLLSFFFCQATDSRINNAAAVLRGLIYLLIDQQPSLLSYVQQKYDHAGKALFEDINAWVALSEIFTSILQDPSLSSTYLIIDALDECVADLSKLLDFIAQKSSISPRIKWVISSRHRPNIEERLQRVGHNIGLCLEANSESVSAAVSTFIEYKTSHLARENRYDDKTRKAVLQHLVLNADNTFLWVALVCENLKNVQRRKTLAKLNEFPAGLDSLYQQMIRQINKISDSDDVKLCKQILAIMSTVYRPITLTELTSLVETLKDVSDDYGALVEIIGLCGSFLALRESTIYFIHQSAKDFLLSEASKNIFPSGGIRDIHYTIFSRSLQIMSRTLRRDVYSLRAPGISIDQVKRPDPDPLATARYSCLYWVNHLLDYNTRGIADNDLKDGGSVHSMLCKSFLFWLEALSLMKSLSNEKLINISKIDRSPKLHAFIYDARRFAIYNRSIIEQAPLQSYCSALIFSPEQSIVRIAFEKCIPTWIQRKTKVQTHWSAALQTLEGHTDTVYSVAFSPNGKQVVSGSDDCTVRLWDADTGAALQTLVGHVNWVHSVAFSPNGKQVVSGSSDRTVRLWDADTGAALQALEVHTGAIYSMVFSPNGKQVISGSYDHTVQLWDADTGAALQTLEGHTDKVYSLAFSPNGKQVVSGSSDHTVRLWDADIGAALQTLEGHTDTVYSVAFSPDGKLLPTLLISNHWVVEGNTNIFWLPPDYRSNCIAISKRNVVLGQPSGRVFCLGFTKTSLNYNI</sequence>
<dbReference type="Pfam" id="PF24883">
    <property type="entry name" value="NPHP3_N"/>
    <property type="match status" value="1"/>
</dbReference>
<dbReference type="PANTHER" id="PTHR19854">
    <property type="entry name" value="TRANSDUCIN BETA-LIKE 3"/>
    <property type="match status" value="1"/>
</dbReference>
<dbReference type="PROSITE" id="PS00678">
    <property type="entry name" value="WD_REPEATS_1"/>
    <property type="match status" value="3"/>
</dbReference>
<reference evidence="7" key="1">
    <citation type="journal article" date="2021" name="IMA Fungus">
        <title>Genomic characterization of three marine fungi, including Emericellopsis atlantica sp. nov. with signatures of a generalist lifestyle and marine biomass degradation.</title>
        <authorList>
            <person name="Hagestad O.C."/>
            <person name="Hou L."/>
            <person name="Andersen J.H."/>
            <person name="Hansen E.H."/>
            <person name="Altermark B."/>
            <person name="Li C."/>
            <person name="Kuhnert E."/>
            <person name="Cox R.J."/>
            <person name="Crous P.W."/>
            <person name="Spatafora J.W."/>
            <person name="Lail K."/>
            <person name="Amirebrahimi M."/>
            <person name="Lipzen A."/>
            <person name="Pangilinan J."/>
            <person name="Andreopoulos W."/>
            <person name="Hayes R.D."/>
            <person name="Ng V."/>
            <person name="Grigoriev I.V."/>
            <person name="Jackson S.A."/>
            <person name="Sutton T.D.S."/>
            <person name="Dobson A.D.W."/>
            <person name="Rama T."/>
        </authorList>
    </citation>
    <scope>NUCLEOTIDE SEQUENCE</scope>
    <source>
        <strain evidence="7">TRa018bII</strain>
    </source>
</reference>
<gene>
    <name evidence="7" type="ORF">BJ875DRAFT_501791</name>
</gene>
<dbReference type="PANTHER" id="PTHR19854:SF15">
    <property type="entry name" value="TRANSDUCIN BETA-LIKE PROTEIN 3"/>
    <property type="match status" value="1"/>
</dbReference>
<evidence type="ECO:0000256" key="3">
    <source>
        <dbReference type="ARBA" id="ARBA00037338"/>
    </source>
</evidence>
<evidence type="ECO:0000313" key="7">
    <source>
        <dbReference type="EMBL" id="KAG9238794.1"/>
    </source>
</evidence>
<evidence type="ECO:0000259" key="6">
    <source>
        <dbReference type="PROSITE" id="PS50837"/>
    </source>
</evidence>
<dbReference type="InterPro" id="IPR054471">
    <property type="entry name" value="GPIID_WHD"/>
</dbReference>
<feature type="repeat" description="WD" evidence="4">
    <location>
        <begin position="717"/>
        <end position="758"/>
    </location>
</feature>
<feature type="compositionally biased region" description="Polar residues" evidence="5">
    <location>
        <begin position="8"/>
        <end position="32"/>
    </location>
</feature>
<dbReference type="SMART" id="SM00320">
    <property type="entry name" value="WD40"/>
    <property type="match status" value="5"/>
</dbReference>
<evidence type="ECO:0000256" key="4">
    <source>
        <dbReference type="PROSITE-ProRule" id="PRU00221"/>
    </source>
</evidence>
<dbReference type="Gene3D" id="3.40.50.300">
    <property type="entry name" value="P-loop containing nucleotide triphosphate hydrolases"/>
    <property type="match status" value="1"/>
</dbReference>
<proteinExistence type="predicted"/>
<evidence type="ECO:0000256" key="5">
    <source>
        <dbReference type="SAM" id="MobiDB-lite"/>
    </source>
</evidence>
<dbReference type="Proteomes" id="UP000824998">
    <property type="component" value="Unassembled WGS sequence"/>
</dbReference>
<protein>
    <recommendedName>
        <fullName evidence="6">NACHT domain-containing protein</fullName>
    </recommendedName>
</protein>
<dbReference type="Gene3D" id="2.130.10.10">
    <property type="entry name" value="YVTN repeat-like/Quinoprotein amine dehydrogenase"/>
    <property type="match status" value="2"/>
</dbReference>
<name>A0A9P7YS32_9HELO</name>
<dbReference type="SUPFAM" id="SSF50978">
    <property type="entry name" value="WD40 repeat-like"/>
    <property type="match status" value="1"/>
</dbReference>
<dbReference type="InterPro" id="IPR007111">
    <property type="entry name" value="NACHT_NTPase"/>
</dbReference>
<dbReference type="InterPro" id="IPR019775">
    <property type="entry name" value="WD40_repeat_CS"/>
</dbReference>
<evidence type="ECO:0000256" key="1">
    <source>
        <dbReference type="ARBA" id="ARBA00022574"/>
    </source>
</evidence>
<dbReference type="PROSITE" id="PS50294">
    <property type="entry name" value="WD_REPEATS_REGION"/>
    <property type="match status" value="4"/>
</dbReference>
<dbReference type="InterPro" id="IPR015943">
    <property type="entry name" value="WD40/YVTN_repeat-like_dom_sf"/>
</dbReference>
<feature type="region of interest" description="Disordered" evidence="5">
    <location>
        <begin position="1"/>
        <end position="36"/>
    </location>
</feature>
<keyword evidence="8" id="KW-1185">Reference proteome</keyword>
<dbReference type="InterPro" id="IPR036322">
    <property type="entry name" value="WD40_repeat_dom_sf"/>
</dbReference>
<dbReference type="InterPro" id="IPR001680">
    <property type="entry name" value="WD40_rpt"/>
</dbReference>
<dbReference type="PRINTS" id="PR00320">
    <property type="entry name" value="GPROTEINBRPT"/>
</dbReference>
<dbReference type="InterPro" id="IPR027417">
    <property type="entry name" value="P-loop_NTPase"/>
</dbReference>
<dbReference type="PROSITE" id="PS50837">
    <property type="entry name" value="NACHT"/>
    <property type="match status" value="1"/>
</dbReference>
<feature type="repeat" description="WD" evidence="4">
    <location>
        <begin position="759"/>
        <end position="800"/>
    </location>
</feature>
<dbReference type="PROSITE" id="PS50082">
    <property type="entry name" value="WD_REPEATS_2"/>
    <property type="match status" value="4"/>
</dbReference>
<evidence type="ECO:0000256" key="2">
    <source>
        <dbReference type="ARBA" id="ARBA00022737"/>
    </source>
</evidence>
<dbReference type="AlphaFoldDB" id="A0A9P7YS32"/>
<keyword evidence="2" id="KW-0677">Repeat</keyword>
<dbReference type="EMBL" id="MU251365">
    <property type="protein sequence ID" value="KAG9238794.1"/>
    <property type="molecule type" value="Genomic_DNA"/>
</dbReference>
<feature type="repeat" description="WD" evidence="4">
    <location>
        <begin position="633"/>
        <end position="674"/>
    </location>
</feature>
<feature type="domain" description="NACHT" evidence="6">
    <location>
        <begin position="101"/>
        <end position="326"/>
    </location>
</feature>
<dbReference type="Pfam" id="PF00400">
    <property type="entry name" value="WD40"/>
    <property type="match status" value="5"/>
</dbReference>
<dbReference type="FunFam" id="3.40.50.300:FF:001638">
    <property type="entry name" value="NACHT and WD40 domain protein"/>
    <property type="match status" value="1"/>
</dbReference>
<dbReference type="Pfam" id="PF22939">
    <property type="entry name" value="WHD_GPIID"/>
    <property type="match status" value="1"/>
</dbReference>
<accession>A0A9P7YS32</accession>
<feature type="repeat" description="WD" evidence="4">
    <location>
        <begin position="675"/>
        <end position="716"/>
    </location>
</feature>
<keyword evidence="1 4" id="KW-0853">WD repeat</keyword>
<comment type="caution">
    <text evidence="7">The sequence shown here is derived from an EMBL/GenBank/DDBJ whole genome shotgun (WGS) entry which is preliminary data.</text>
</comment>
<dbReference type="CDD" id="cd00200">
    <property type="entry name" value="WD40"/>
    <property type="match status" value="1"/>
</dbReference>
<organism evidence="7 8">
    <name type="scientific">Amylocarpus encephaloides</name>
    <dbReference type="NCBI Taxonomy" id="45428"/>
    <lineage>
        <taxon>Eukaryota</taxon>
        <taxon>Fungi</taxon>
        <taxon>Dikarya</taxon>
        <taxon>Ascomycota</taxon>
        <taxon>Pezizomycotina</taxon>
        <taxon>Leotiomycetes</taxon>
        <taxon>Helotiales</taxon>
        <taxon>Helotiales incertae sedis</taxon>
        <taxon>Amylocarpus</taxon>
    </lineage>
</organism>
<dbReference type="InterPro" id="IPR056884">
    <property type="entry name" value="NPHP3-like_N"/>
</dbReference>
<comment type="function">
    <text evidence="3">Component of the ASTRA complex involved in chromatin remodeling.</text>
</comment>
<dbReference type="OrthoDB" id="674604at2759"/>
<evidence type="ECO:0000313" key="8">
    <source>
        <dbReference type="Proteomes" id="UP000824998"/>
    </source>
</evidence>
<dbReference type="InterPro" id="IPR020472">
    <property type="entry name" value="WD40_PAC1"/>
</dbReference>